<evidence type="ECO:0000256" key="5">
    <source>
        <dbReference type="ARBA" id="ARBA00022553"/>
    </source>
</evidence>
<evidence type="ECO:0000256" key="4">
    <source>
        <dbReference type="ARBA" id="ARBA00022490"/>
    </source>
</evidence>
<evidence type="ECO:0000259" key="17">
    <source>
        <dbReference type="PROSITE" id="PS50039"/>
    </source>
</evidence>
<dbReference type="Proteomes" id="UP001497382">
    <property type="component" value="Unassembled WGS sequence"/>
</dbReference>
<dbReference type="PROSITE" id="PS00658">
    <property type="entry name" value="FORK_HEAD_2"/>
    <property type="match status" value="1"/>
</dbReference>
<evidence type="ECO:0000256" key="9">
    <source>
        <dbReference type="ARBA" id="ARBA00023159"/>
    </source>
</evidence>
<evidence type="ECO:0000256" key="10">
    <source>
        <dbReference type="ARBA" id="ARBA00023163"/>
    </source>
</evidence>
<dbReference type="GO" id="GO:0034599">
    <property type="term" value="P:cellular response to oxidative stress"/>
    <property type="evidence" value="ECO:0007669"/>
    <property type="project" value="UniProtKB-ARBA"/>
</dbReference>
<protein>
    <recommendedName>
        <fullName evidence="14">Forkhead box protein O</fullName>
    </recommendedName>
</protein>
<dbReference type="PANTHER" id="PTHR45767:SF2">
    <property type="entry name" value="FORKHEAD BOX PROTEIN O"/>
    <property type="match status" value="1"/>
</dbReference>
<dbReference type="PROSITE" id="PS50039">
    <property type="entry name" value="FORK_HEAD_3"/>
    <property type="match status" value="1"/>
</dbReference>
<dbReference type="InterPro" id="IPR036390">
    <property type="entry name" value="WH_DNA-bd_sf"/>
</dbReference>
<feature type="region of interest" description="Disordered" evidence="16">
    <location>
        <begin position="184"/>
        <end position="210"/>
    </location>
</feature>
<sequence length="210" mass="24068">MEYDGIYGPTVKTGPYVRKAFAMEEKQPNDNPKKLNRKNPWGSRSYADLITQAIEASPEKRLTLSQIYEWMIRNIPFFSDQAESNSSAGWKNSIRHNLSLHKKFMRIRNDGTGKSSWWTVDAAAGSGRTPRRKGTYRRRKGKGIVPHNQVENFQSYAKNRTHSLFPNGIPNGMQQSNAWIQKPDARPWNGLQYANEETHANSNQPKPFNS</sequence>
<dbReference type="SMART" id="SM00339">
    <property type="entry name" value="FH"/>
    <property type="match status" value="1"/>
</dbReference>
<dbReference type="GO" id="GO:0008286">
    <property type="term" value="P:insulin receptor signaling pathway"/>
    <property type="evidence" value="ECO:0007669"/>
    <property type="project" value="UniProtKB-ARBA"/>
</dbReference>
<dbReference type="PANTHER" id="PTHR45767">
    <property type="entry name" value="FORKHEAD BOX PROTEIN O"/>
    <property type="match status" value="1"/>
</dbReference>
<evidence type="ECO:0000256" key="8">
    <source>
        <dbReference type="ARBA" id="ARBA00023125"/>
    </source>
</evidence>
<dbReference type="FunFam" id="1.10.10.10:FF:000032">
    <property type="entry name" value="Forkhead box protein O4"/>
    <property type="match status" value="1"/>
</dbReference>
<feature type="DNA-binding region" description="Fork-head" evidence="15">
    <location>
        <begin position="41"/>
        <end position="141"/>
    </location>
</feature>
<dbReference type="GO" id="GO:0000978">
    <property type="term" value="F:RNA polymerase II cis-regulatory region sequence-specific DNA binding"/>
    <property type="evidence" value="ECO:0007669"/>
    <property type="project" value="TreeGrafter"/>
</dbReference>
<comment type="subcellular location">
    <subcellularLocation>
        <location evidence="2">Cytoplasm</location>
    </subcellularLocation>
    <subcellularLocation>
        <location evidence="1 15">Nucleus</location>
    </subcellularLocation>
</comment>
<gene>
    <name evidence="18" type="ORF">LARSCL_LOCUS18394</name>
</gene>
<dbReference type="InterPro" id="IPR030456">
    <property type="entry name" value="TF_fork_head_CS_2"/>
</dbReference>
<dbReference type="GO" id="GO:0042594">
    <property type="term" value="P:response to starvation"/>
    <property type="evidence" value="ECO:0007669"/>
    <property type="project" value="UniProtKB-ARBA"/>
</dbReference>
<dbReference type="GO" id="GO:0050778">
    <property type="term" value="P:positive regulation of immune response"/>
    <property type="evidence" value="ECO:0007669"/>
    <property type="project" value="UniProtKB-ARBA"/>
</dbReference>
<dbReference type="GO" id="GO:0005634">
    <property type="term" value="C:nucleus"/>
    <property type="evidence" value="ECO:0007669"/>
    <property type="project" value="UniProtKB-SubCell"/>
</dbReference>
<keyword evidence="6" id="KW-0341">Growth regulation</keyword>
<dbReference type="PRINTS" id="PR00053">
    <property type="entry name" value="FORKHEAD"/>
</dbReference>
<dbReference type="Pfam" id="PF00250">
    <property type="entry name" value="Forkhead"/>
    <property type="match status" value="1"/>
</dbReference>
<keyword evidence="19" id="KW-1185">Reference proteome</keyword>
<name>A0AAV2BDQ1_9ARAC</name>
<comment type="caution">
    <text evidence="18">The sequence shown here is derived from an EMBL/GenBank/DDBJ whole genome shotgun (WGS) entry which is preliminary data.</text>
</comment>
<proteinExistence type="predicted"/>
<dbReference type="InterPro" id="IPR036388">
    <property type="entry name" value="WH-like_DNA-bd_sf"/>
</dbReference>
<keyword evidence="12" id="KW-0131">Cell cycle</keyword>
<evidence type="ECO:0000256" key="16">
    <source>
        <dbReference type="SAM" id="MobiDB-lite"/>
    </source>
</evidence>
<evidence type="ECO:0000256" key="15">
    <source>
        <dbReference type="PROSITE-ProRule" id="PRU00089"/>
    </source>
</evidence>
<dbReference type="GO" id="GO:0009896">
    <property type="term" value="P:positive regulation of catabolic process"/>
    <property type="evidence" value="ECO:0007669"/>
    <property type="project" value="UniProtKB-ARBA"/>
</dbReference>
<evidence type="ECO:0000256" key="7">
    <source>
        <dbReference type="ARBA" id="ARBA00023015"/>
    </source>
</evidence>
<reference evidence="18 19" key="1">
    <citation type="submission" date="2024-04" db="EMBL/GenBank/DDBJ databases">
        <authorList>
            <person name="Rising A."/>
            <person name="Reimegard J."/>
            <person name="Sonavane S."/>
            <person name="Akerstrom W."/>
            <person name="Nylinder S."/>
            <person name="Hedman E."/>
            <person name="Kallberg Y."/>
        </authorList>
    </citation>
    <scope>NUCLEOTIDE SEQUENCE [LARGE SCALE GENOMIC DNA]</scope>
</reference>
<evidence type="ECO:0000256" key="2">
    <source>
        <dbReference type="ARBA" id="ARBA00004496"/>
    </source>
</evidence>
<dbReference type="EMBL" id="CAXIEN010000334">
    <property type="protein sequence ID" value="CAL1293790.1"/>
    <property type="molecule type" value="Genomic_DNA"/>
</dbReference>
<feature type="non-terminal residue" evidence="18">
    <location>
        <position position="210"/>
    </location>
</feature>
<evidence type="ECO:0000256" key="3">
    <source>
        <dbReference type="ARBA" id="ARBA00022473"/>
    </source>
</evidence>
<dbReference type="InterPro" id="IPR001766">
    <property type="entry name" value="Fork_head_dom"/>
</dbReference>
<evidence type="ECO:0000256" key="12">
    <source>
        <dbReference type="ARBA" id="ARBA00023306"/>
    </source>
</evidence>
<keyword evidence="7" id="KW-0805">Transcription regulation</keyword>
<organism evidence="18 19">
    <name type="scientific">Larinioides sclopetarius</name>
    <dbReference type="NCBI Taxonomy" id="280406"/>
    <lineage>
        <taxon>Eukaryota</taxon>
        <taxon>Metazoa</taxon>
        <taxon>Ecdysozoa</taxon>
        <taxon>Arthropoda</taxon>
        <taxon>Chelicerata</taxon>
        <taxon>Arachnida</taxon>
        <taxon>Araneae</taxon>
        <taxon>Araneomorphae</taxon>
        <taxon>Entelegynae</taxon>
        <taxon>Araneoidea</taxon>
        <taxon>Araneidae</taxon>
        <taxon>Larinioides</taxon>
    </lineage>
</organism>
<evidence type="ECO:0000313" key="18">
    <source>
        <dbReference type="EMBL" id="CAL1293790.1"/>
    </source>
</evidence>
<dbReference type="GO" id="GO:0031349">
    <property type="term" value="P:positive regulation of defense response"/>
    <property type="evidence" value="ECO:0007669"/>
    <property type="project" value="UniProtKB-ARBA"/>
</dbReference>
<evidence type="ECO:0000256" key="13">
    <source>
        <dbReference type="ARBA" id="ARBA00038846"/>
    </source>
</evidence>
<keyword evidence="3" id="KW-0217">Developmental protein</keyword>
<dbReference type="GO" id="GO:0040015">
    <property type="term" value="P:negative regulation of multicellular organism growth"/>
    <property type="evidence" value="ECO:0007669"/>
    <property type="project" value="UniProtKB-ARBA"/>
</dbReference>
<dbReference type="GO" id="GO:0008340">
    <property type="term" value="P:determination of adult lifespan"/>
    <property type="evidence" value="ECO:0007669"/>
    <property type="project" value="UniProtKB-ARBA"/>
</dbReference>
<dbReference type="CDD" id="cd20032">
    <property type="entry name" value="FH_FOXO"/>
    <property type="match status" value="1"/>
</dbReference>
<dbReference type="AlphaFoldDB" id="A0AAV2BDQ1"/>
<keyword evidence="11 15" id="KW-0539">Nucleus</keyword>
<evidence type="ECO:0000256" key="1">
    <source>
        <dbReference type="ARBA" id="ARBA00004123"/>
    </source>
</evidence>
<keyword evidence="10" id="KW-0804">Transcription</keyword>
<dbReference type="Gene3D" id="1.10.10.10">
    <property type="entry name" value="Winged helix-like DNA-binding domain superfamily/Winged helix DNA-binding domain"/>
    <property type="match status" value="1"/>
</dbReference>
<evidence type="ECO:0000256" key="6">
    <source>
        <dbReference type="ARBA" id="ARBA00022604"/>
    </source>
</evidence>
<evidence type="ECO:0000256" key="11">
    <source>
        <dbReference type="ARBA" id="ARBA00023242"/>
    </source>
</evidence>
<evidence type="ECO:0000256" key="14">
    <source>
        <dbReference type="ARBA" id="ARBA00039893"/>
    </source>
</evidence>
<keyword evidence="4" id="KW-0963">Cytoplasm</keyword>
<dbReference type="GO" id="GO:0005737">
    <property type="term" value="C:cytoplasm"/>
    <property type="evidence" value="ECO:0007669"/>
    <property type="project" value="UniProtKB-SubCell"/>
</dbReference>
<feature type="domain" description="Fork-head" evidence="17">
    <location>
        <begin position="41"/>
        <end position="141"/>
    </location>
</feature>
<accession>A0AAV2BDQ1</accession>
<evidence type="ECO:0000313" key="19">
    <source>
        <dbReference type="Proteomes" id="UP001497382"/>
    </source>
</evidence>
<keyword evidence="9" id="KW-0010">Activator</keyword>
<comment type="subunit">
    <text evidence="13">Interacts with melt.</text>
</comment>
<dbReference type="SUPFAM" id="SSF46785">
    <property type="entry name" value="Winged helix' DNA-binding domain"/>
    <property type="match status" value="1"/>
</dbReference>
<dbReference type="GO" id="GO:0010883">
    <property type="term" value="P:regulation of lipid storage"/>
    <property type="evidence" value="ECO:0007669"/>
    <property type="project" value="UniProtKB-ARBA"/>
</dbReference>
<keyword evidence="8 15" id="KW-0238">DNA-binding</keyword>
<feature type="compositionally biased region" description="Polar residues" evidence="16">
    <location>
        <begin position="200"/>
        <end position="210"/>
    </location>
</feature>
<keyword evidence="5" id="KW-0597">Phosphoprotein</keyword>
<dbReference type="GO" id="GO:0001228">
    <property type="term" value="F:DNA-binding transcription activator activity, RNA polymerase II-specific"/>
    <property type="evidence" value="ECO:0007669"/>
    <property type="project" value="UniProtKB-ARBA"/>
</dbReference>